<keyword evidence="1" id="KW-1133">Transmembrane helix</keyword>
<feature type="transmembrane region" description="Helical" evidence="1">
    <location>
        <begin position="190"/>
        <end position="209"/>
    </location>
</feature>
<evidence type="ECO:0000313" key="2">
    <source>
        <dbReference type="EMBL" id="TNM61788.1"/>
    </source>
</evidence>
<dbReference type="InterPro" id="IPR010266">
    <property type="entry name" value="NnrS"/>
</dbReference>
<keyword evidence="1" id="KW-0812">Transmembrane</keyword>
<keyword evidence="1" id="KW-0472">Membrane</keyword>
<organism evidence="2 3">
    <name type="scientific">Aliirhizobium smilacinae</name>
    <dbReference type="NCBI Taxonomy" id="1395944"/>
    <lineage>
        <taxon>Bacteria</taxon>
        <taxon>Pseudomonadati</taxon>
        <taxon>Pseudomonadota</taxon>
        <taxon>Alphaproteobacteria</taxon>
        <taxon>Hyphomicrobiales</taxon>
        <taxon>Rhizobiaceae</taxon>
        <taxon>Aliirhizobium</taxon>
    </lineage>
</organism>
<protein>
    <submittedName>
        <fullName evidence="2">NnrS family protein</fullName>
    </submittedName>
</protein>
<feature type="transmembrane region" description="Helical" evidence="1">
    <location>
        <begin position="77"/>
        <end position="96"/>
    </location>
</feature>
<evidence type="ECO:0000256" key="1">
    <source>
        <dbReference type="SAM" id="Phobius"/>
    </source>
</evidence>
<name>A0A5C4XEP8_9HYPH</name>
<feature type="transmembrane region" description="Helical" evidence="1">
    <location>
        <begin position="285"/>
        <end position="311"/>
    </location>
</feature>
<dbReference type="EMBL" id="VDMN01000005">
    <property type="protein sequence ID" value="TNM61788.1"/>
    <property type="molecule type" value="Genomic_DNA"/>
</dbReference>
<dbReference type="Pfam" id="PF05940">
    <property type="entry name" value="NnrS"/>
    <property type="match status" value="1"/>
</dbReference>
<feature type="transmembrane region" description="Helical" evidence="1">
    <location>
        <begin position="103"/>
        <end position="121"/>
    </location>
</feature>
<keyword evidence="3" id="KW-1185">Reference proteome</keyword>
<feature type="transmembrane region" description="Helical" evidence="1">
    <location>
        <begin position="160"/>
        <end position="178"/>
    </location>
</feature>
<feature type="transmembrane region" description="Helical" evidence="1">
    <location>
        <begin position="383"/>
        <end position="408"/>
    </location>
</feature>
<feature type="transmembrane region" description="Helical" evidence="1">
    <location>
        <begin position="358"/>
        <end position="377"/>
    </location>
</feature>
<gene>
    <name evidence="2" type="ORF">FHP24_21270</name>
</gene>
<proteinExistence type="predicted"/>
<dbReference type="AlphaFoldDB" id="A0A5C4XEP8"/>
<evidence type="ECO:0000313" key="3">
    <source>
        <dbReference type="Proteomes" id="UP000311605"/>
    </source>
</evidence>
<feature type="transmembrane region" description="Helical" evidence="1">
    <location>
        <begin position="37"/>
        <end position="57"/>
    </location>
</feature>
<feature type="transmembrane region" description="Helical" evidence="1">
    <location>
        <begin position="127"/>
        <end position="148"/>
    </location>
</feature>
<feature type="transmembrane region" description="Helical" evidence="1">
    <location>
        <begin position="317"/>
        <end position="337"/>
    </location>
</feature>
<reference evidence="2 3" key="1">
    <citation type="submission" date="2019-06" db="EMBL/GenBank/DDBJ databases">
        <title>The draft genome of Rhizobium smilacinae PTYR-5.</title>
        <authorList>
            <person name="Liu L."/>
            <person name="Li L."/>
            <person name="Zhang X."/>
        </authorList>
    </citation>
    <scope>NUCLEOTIDE SEQUENCE [LARGE SCALE GENOMIC DNA]</scope>
    <source>
        <strain evidence="2 3">PTYR-5</strain>
    </source>
</reference>
<accession>A0A5C4XEP8</accession>
<feature type="transmembrane region" description="Helical" evidence="1">
    <location>
        <begin position="256"/>
        <end position="273"/>
    </location>
</feature>
<sequence length="410" mass="44680">MVDRHHRPGQMLTMSNTSTPAAKIRLSNLALEGFRPFFLFGALYAALTILLWVPWYLGFLHVPTALTPIAWHQHELLFGYVPAIIAGFLLTAMPNWTKRKRLTGMPLVLLVALWLAGRVAIFVSEKIGLPSASAINIAFLIVLGLYALREVVASNNTRNYKLVGVISLLAAAQALFLYEFFCLERVEIAGRLAIAAIILMIAIVGGRIIPNFTGNWLKKNNPGREPPPFARFDLIAMAVSSLALASWPAVLPFDDLTSFAGALMVLAGILQLIRQARWCPERTFYEPLVAILHLAFLFVPLGFILTGIALIRDDGSFASAGVHAWTSGAIGTMTLAVMTRATRGHSGQALHAPVSTVLLIYLPIIIAALLRIAAALAPQQTMLLLPLAATCWIVAFGAYTVCYGRFILSR</sequence>
<comment type="caution">
    <text evidence="2">The sequence shown here is derived from an EMBL/GenBank/DDBJ whole genome shotgun (WGS) entry which is preliminary data.</text>
</comment>
<dbReference type="OrthoDB" id="9770040at2"/>
<feature type="transmembrane region" description="Helical" evidence="1">
    <location>
        <begin position="230"/>
        <end position="250"/>
    </location>
</feature>
<dbReference type="Proteomes" id="UP000311605">
    <property type="component" value="Unassembled WGS sequence"/>
</dbReference>